<gene>
    <name evidence="4" type="primary">nirD</name>
    <name evidence="4" type="ORF">EVB03_07465</name>
</gene>
<dbReference type="GO" id="GO:0042128">
    <property type="term" value="P:nitrate assimilation"/>
    <property type="evidence" value="ECO:0007669"/>
    <property type="project" value="UniProtKB-KW"/>
</dbReference>
<keyword evidence="2" id="KW-0534">Nitrate assimilation</keyword>
<dbReference type="PANTHER" id="PTHR40562">
    <property type="match status" value="1"/>
</dbReference>
<comment type="caution">
    <text evidence="4">The sequence shown here is derived from an EMBL/GenBank/DDBJ whole genome shotgun (WGS) entry which is preliminary data.</text>
</comment>
<feature type="domain" description="Rieske-like [2Fe-2S]" evidence="3">
    <location>
        <begin position="6"/>
        <end position="107"/>
    </location>
</feature>
<evidence type="ECO:0000256" key="1">
    <source>
        <dbReference type="ARBA" id="ARBA00023002"/>
    </source>
</evidence>
<protein>
    <submittedName>
        <fullName evidence="4">Nitrite reductase small subunit NirD</fullName>
    </submittedName>
</protein>
<dbReference type="EMBL" id="SHBP01000010">
    <property type="protein sequence ID" value="RZO19549.1"/>
    <property type="molecule type" value="Genomic_DNA"/>
</dbReference>
<dbReference type="InterPro" id="IPR012748">
    <property type="entry name" value="Rieske-like_NirD"/>
</dbReference>
<evidence type="ECO:0000259" key="3">
    <source>
        <dbReference type="Pfam" id="PF13806"/>
    </source>
</evidence>
<dbReference type="GO" id="GO:0051537">
    <property type="term" value="F:2 iron, 2 sulfur cluster binding"/>
    <property type="evidence" value="ECO:0007669"/>
    <property type="project" value="InterPro"/>
</dbReference>
<sequence>MSQILKICEQTDLVANSGICAIAEGQQIALFYLPKETPLVYAIGNWDPIGKANVLSRGMVGDINQRLVVASPLYKQHFDLQTGNCIEDSAISVPVYHVELAGDEVLVTL</sequence>
<keyword evidence="1" id="KW-0560">Oxidoreductase</keyword>
<reference evidence="4 5" key="1">
    <citation type="submission" date="2019-02" db="EMBL/GenBank/DDBJ databases">
        <title>Prokaryotic population dynamics and viral predation in marine succession experiment using metagenomics: the confinement effect.</title>
        <authorList>
            <person name="Haro-Moreno J.M."/>
            <person name="Rodriguez-Valera F."/>
            <person name="Lopez-Perez M."/>
        </authorList>
    </citation>
    <scope>NUCLEOTIDE SEQUENCE [LARGE SCALE GENOMIC DNA]</scope>
    <source>
        <strain evidence="4">MED-G170</strain>
    </source>
</reference>
<dbReference type="InterPro" id="IPR017881">
    <property type="entry name" value="NirD"/>
</dbReference>
<dbReference type="InterPro" id="IPR036922">
    <property type="entry name" value="Rieske_2Fe-2S_sf"/>
</dbReference>
<dbReference type="Proteomes" id="UP000315889">
    <property type="component" value="Unassembled WGS sequence"/>
</dbReference>
<evidence type="ECO:0000313" key="5">
    <source>
        <dbReference type="Proteomes" id="UP000315889"/>
    </source>
</evidence>
<evidence type="ECO:0000256" key="2">
    <source>
        <dbReference type="ARBA" id="ARBA00023063"/>
    </source>
</evidence>
<organism evidence="4 5">
    <name type="scientific">SAR92 clade bacterium</name>
    <dbReference type="NCBI Taxonomy" id="2315479"/>
    <lineage>
        <taxon>Bacteria</taxon>
        <taxon>Pseudomonadati</taxon>
        <taxon>Pseudomonadota</taxon>
        <taxon>Gammaproteobacteria</taxon>
        <taxon>Cellvibrionales</taxon>
        <taxon>Porticoccaceae</taxon>
        <taxon>SAR92 clade</taxon>
    </lineage>
</organism>
<dbReference type="Pfam" id="PF13806">
    <property type="entry name" value="Rieske_2"/>
    <property type="match status" value="1"/>
</dbReference>
<dbReference type="AlphaFoldDB" id="A0A520MEA3"/>
<dbReference type="GO" id="GO:0008942">
    <property type="term" value="F:nitrite reductase [NAD(P)H] activity"/>
    <property type="evidence" value="ECO:0007669"/>
    <property type="project" value="InterPro"/>
</dbReference>
<dbReference type="CDD" id="cd03529">
    <property type="entry name" value="Rieske_NirD"/>
    <property type="match status" value="1"/>
</dbReference>
<proteinExistence type="predicted"/>
<dbReference type="Gene3D" id="2.102.10.10">
    <property type="entry name" value="Rieske [2Fe-2S] iron-sulphur domain"/>
    <property type="match status" value="1"/>
</dbReference>
<name>A0A520MEA3_9GAMM</name>
<evidence type="ECO:0000313" key="4">
    <source>
        <dbReference type="EMBL" id="RZO19549.1"/>
    </source>
</evidence>
<dbReference type="PROSITE" id="PS51300">
    <property type="entry name" value="NIRD"/>
    <property type="match status" value="1"/>
</dbReference>
<dbReference type="SUPFAM" id="SSF50022">
    <property type="entry name" value="ISP domain"/>
    <property type="match status" value="1"/>
</dbReference>
<accession>A0A520MEA3</accession>
<dbReference type="PANTHER" id="PTHR40562:SF1">
    <property type="entry name" value="NITRITE REDUCTASE (NADH) SMALL SUBUNIT"/>
    <property type="match status" value="1"/>
</dbReference>
<dbReference type="NCBIfam" id="TIGR02378">
    <property type="entry name" value="nirD_assim_sml"/>
    <property type="match status" value="1"/>
</dbReference>